<gene>
    <name evidence="1" type="ORF">KL86DYS1_11898</name>
</gene>
<name>A0A212JDR8_9BACT</name>
<dbReference type="PANTHER" id="PTHR43239:SF1">
    <property type="entry name" value="UPF0734 PROTEIN DDB_G0273871_DDB_G0273177"/>
    <property type="match status" value="1"/>
</dbReference>
<dbReference type="Gene3D" id="3.30.70.100">
    <property type="match status" value="1"/>
</dbReference>
<dbReference type="SUPFAM" id="SSF54909">
    <property type="entry name" value="Dimeric alpha+beta barrel"/>
    <property type="match status" value="1"/>
</dbReference>
<evidence type="ECO:0008006" key="2">
    <source>
        <dbReference type="Google" id="ProtNLM"/>
    </source>
</evidence>
<dbReference type="PANTHER" id="PTHR43239">
    <property type="entry name" value="UPF0734 PROTEIN DDB_G0273871/DDB_G0273177"/>
    <property type="match status" value="1"/>
</dbReference>
<dbReference type="InterPro" id="IPR008000">
    <property type="entry name" value="Rham/fucose_mutarotase"/>
</dbReference>
<reference evidence="1" key="1">
    <citation type="submission" date="2016-04" db="EMBL/GenBank/DDBJ databases">
        <authorList>
            <person name="Evans L.H."/>
            <person name="Alamgir A."/>
            <person name="Owens N."/>
            <person name="Weber N.D."/>
            <person name="Virtaneva K."/>
            <person name="Barbian K."/>
            <person name="Babar A."/>
            <person name="Rosenke K."/>
        </authorList>
    </citation>
    <scope>NUCLEOTIDE SEQUENCE</scope>
    <source>
        <strain evidence="1">86-1</strain>
    </source>
</reference>
<dbReference type="EMBL" id="FLUM01000001">
    <property type="protein sequence ID" value="SBV97395.1"/>
    <property type="molecule type" value="Genomic_DNA"/>
</dbReference>
<dbReference type="GO" id="GO:0016857">
    <property type="term" value="F:racemase and epimerase activity, acting on carbohydrates and derivatives"/>
    <property type="evidence" value="ECO:0007669"/>
    <property type="project" value="InterPro"/>
</dbReference>
<sequence>MMKDLKEGYKKEPAGATKHFCQFLKLNPDTLEQYKYWHNSHNIWKEIPQGIRKVGILDMEIYVINDIAFMLIETAPDFDWDVSFGKLATYERQSEWEEFVSQFQIAGEGQRSEEKWQLVERIFSLTDALT</sequence>
<dbReference type="InterPro" id="IPR052996">
    <property type="entry name" value="Carb_Metab_Mutarotase"/>
</dbReference>
<dbReference type="RefSeq" id="WP_296940234.1">
    <property type="nucleotide sequence ID" value="NZ_LT599032.1"/>
</dbReference>
<dbReference type="AlphaFoldDB" id="A0A212JDR8"/>
<organism evidence="1">
    <name type="scientific">uncultured Dysgonomonas sp</name>
    <dbReference type="NCBI Taxonomy" id="206096"/>
    <lineage>
        <taxon>Bacteria</taxon>
        <taxon>Pseudomonadati</taxon>
        <taxon>Bacteroidota</taxon>
        <taxon>Bacteroidia</taxon>
        <taxon>Bacteroidales</taxon>
        <taxon>Dysgonomonadaceae</taxon>
        <taxon>Dysgonomonas</taxon>
        <taxon>environmental samples</taxon>
    </lineage>
</organism>
<proteinExistence type="predicted"/>
<accession>A0A212JDR8</accession>
<protein>
    <recommendedName>
        <fullName evidence="2">L-rhamnose mutarotase</fullName>
    </recommendedName>
</protein>
<dbReference type="Pfam" id="PF05336">
    <property type="entry name" value="rhaM"/>
    <property type="match status" value="1"/>
</dbReference>
<dbReference type="InterPro" id="IPR011008">
    <property type="entry name" value="Dimeric_a/b-barrel"/>
</dbReference>
<evidence type="ECO:0000313" key="1">
    <source>
        <dbReference type="EMBL" id="SBV97395.1"/>
    </source>
</evidence>